<keyword evidence="16" id="KW-0186">Copper</keyword>
<feature type="domain" description="Cytochrome oxidase subunit II copper A binding" evidence="22">
    <location>
        <begin position="93"/>
        <end position="226"/>
    </location>
</feature>
<gene>
    <name evidence="24" type="primary">cox2</name>
</gene>
<dbReference type="EC" id="7.1.1.9" evidence="5"/>
<keyword evidence="7" id="KW-0813">Transport</keyword>
<dbReference type="SUPFAM" id="SSF49503">
    <property type="entry name" value="Cupredoxins"/>
    <property type="match status" value="1"/>
</dbReference>
<evidence type="ECO:0000256" key="19">
    <source>
        <dbReference type="ARBA" id="ARBA00031389"/>
    </source>
</evidence>
<dbReference type="InterPro" id="IPR011759">
    <property type="entry name" value="Cyt_c_oxidase_su2_TM_dom"/>
</dbReference>
<reference evidence="24" key="2">
    <citation type="submission" date="2009-04" db="EMBL/GenBank/DDBJ databases">
        <title>The mitochondrial genome of Radopholus similis.</title>
        <authorList>
            <person name="Jacob J."/>
            <person name="Vanholm B."/>
            <person name="Vanleeuwen T."/>
            <person name="Devreese B."/>
            <person name="Gheysen G."/>
        </authorList>
    </citation>
    <scope>NUCLEOTIDE SEQUENCE</scope>
</reference>
<evidence type="ECO:0000256" key="1">
    <source>
        <dbReference type="ARBA" id="ARBA00001935"/>
    </source>
</evidence>
<proteinExistence type="inferred from homology"/>
<feature type="transmembrane region" description="Helical" evidence="21">
    <location>
        <begin position="63"/>
        <end position="85"/>
    </location>
</feature>
<dbReference type="GO" id="GO:0005507">
    <property type="term" value="F:copper ion binding"/>
    <property type="evidence" value="ECO:0007669"/>
    <property type="project" value="InterPro"/>
</dbReference>
<organism evidence="24">
    <name type="scientific">Radopholus similis</name>
    <name type="common">Burrowing nematode worm</name>
    <name type="synonym">Tylenchus similis</name>
    <dbReference type="NCBI Taxonomy" id="46012"/>
    <lineage>
        <taxon>Eukaryota</taxon>
        <taxon>Metazoa</taxon>
        <taxon>Ecdysozoa</taxon>
        <taxon>Nematoda</taxon>
        <taxon>Chromadorea</taxon>
        <taxon>Rhabditida</taxon>
        <taxon>Tylenchina</taxon>
        <taxon>Tylenchomorpha</taxon>
        <taxon>Tylenchoidea</taxon>
        <taxon>Pratylenchidae</taxon>
        <taxon>Radopholinae</taxon>
        <taxon>Radopholus</taxon>
    </lineage>
</organism>
<evidence type="ECO:0000259" key="22">
    <source>
        <dbReference type="PROSITE" id="PS50857"/>
    </source>
</evidence>
<evidence type="ECO:0000256" key="5">
    <source>
        <dbReference type="ARBA" id="ARBA00012949"/>
    </source>
</evidence>
<keyword evidence="10" id="KW-0479">Metal-binding</keyword>
<dbReference type="GO" id="GO:0005743">
    <property type="term" value="C:mitochondrial inner membrane"/>
    <property type="evidence" value="ECO:0007669"/>
    <property type="project" value="UniProtKB-SubCell"/>
</dbReference>
<evidence type="ECO:0000256" key="21">
    <source>
        <dbReference type="SAM" id="Phobius"/>
    </source>
</evidence>
<comment type="catalytic activity">
    <reaction evidence="20">
        <text>4 Fe(II)-[cytochrome c] + O2 + 8 H(+)(in) = 4 Fe(III)-[cytochrome c] + 2 H2O + 4 H(+)(out)</text>
        <dbReference type="Rhea" id="RHEA:11436"/>
        <dbReference type="Rhea" id="RHEA-COMP:10350"/>
        <dbReference type="Rhea" id="RHEA-COMP:14399"/>
        <dbReference type="ChEBI" id="CHEBI:15377"/>
        <dbReference type="ChEBI" id="CHEBI:15378"/>
        <dbReference type="ChEBI" id="CHEBI:15379"/>
        <dbReference type="ChEBI" id="CHEBI:29033"/>
        <dbReference type="ChEBI" id="CHEBI:29034"/>
        <dbReference type="EC" id="7.1.1.9"/>
    </reaction>
    <physiologicalReaction direction="left-to-right" evidence="20">
        <dbReference type="Rhea" id="RHEA:11437"/>
    </physiologicalReaction>
</comment>
<keyword evidence="17 24" id="KW-0496">Mitochondrion</keyword>
<keyword evidence="14" id="KW-0249">Electron transport</keyword>
<feature type="non-terminal residue" evidence="24">
    <location>
        <position position="226"/>
    </location>
</feature>
<keyword evidence="15 21" id="KW-1133">Transmembrane helix</keyword>
<dbReference type="InterPro" id="IPR036257">
    <property type="entry name" value="Cyt_c_oxidase_su2_TM_sf"/>
</dbReference>
<dbReference type="SUPFAM" id="SSF81464">
    <property type="entry name" value="Cytochrome c oxidase subunit II-like, transmembrane region"/>
    <property type="match status" value="1"/>
</dbReference>
<dbReference type="PROSITE" id="PS00078">
    <property type="entry name" value="COX2"/>
    <property type="match status" value="1"/>
</dbReference>
<dbReference type="InterPro" id="IPR045187">
    <property type="entry name" value="CcO_II"/>
</dbReference>
<evidence type="ECO:0000256" key="10">
    <source>
        <dbReference type="ARBA" id="ARBA00022723"/>
    </source>
</evidence>
<dbReference type="PANTHER" id="PTHR22888:SF9">
    <property type="entry name" value="CYTOCHROME C OXIDASE SUBUNIT 2"/>
    <property type="match status" value="1"/>
</dbReference>
<dbReference type="PROSITE" id="PS50857">
    <property type="entry name" value="COX2_CUA"/>
    <property type="match status" value="1"/>
</dbReference>
<dbReference type="InterPro" id="IPR002429">
    <property type="entry name" value="CcO_II-like_C"/>
</dbReference>
<dbReference type="PANTHER" id="PTHR22888">
    <property type="entry name" value="CYTOCHROME C OXIDASE, SUBUNIT II"/>
    <property type="match status" value="1"/>
</dbReference>
<evidence type="ECO:0000256" key="7">
    <source>
        <dbReference type="ARBA" id="ARBA00022448"/>
    </source>
</evidence>
<evidence type="ECO:0000256" key="14">
    <source>
        <dbReference type="ARBA" id="ARBA00022982"/>
    </source>
</evidence>
<dbReference type="InterPro" id="IPR001505">
    <property type="entry name" value="Copper_CuA"/>
</dbReference>
<evidence type="ECO:0000256" key="15">
    <source>
        <dbReference type="ARBA" id="ARBA00022989"/>
    </source>
</evidence>
<evidence type="ECO:0000256" key="12">
    <source>
        <dbReference type="ARBA" id="ARBA00022842"/>
    </source>
</evidence>
<dbReference type="PRINTS" id="PR01166">
    <property type="entry name" value="CYCOXIDASEII"/>
</dbReference>
<evidence type="ECO:0000256" key="4">
    <source>
        <dbReference type="ARBA" id="ARBA00011164"/>
    </source>
</evidence>
<feature type="domain" description="Cytochrome oxidase subunit II transmembrane region profile" evidence="23">
    <location>
        <begin position="1"/>
        <end position="91"/>
    </location>
</feature>
<accession>C7TQP5</accession>
<dbReference type="Gene3D" id="2.60.40.420">
    <property type="entry name" value="Cupredoxins - blue copper proteins"/>
    <property type="match status" value="1"/>
</dbReference>
<evidence type="ECO:0000256" key="16">
    <source>
        <dbReference type="ARBA" id="ARBA00023008"/>
    </source>
</evidence>
<dbReference type="PROSITE" id="PS50999">
    <property type="entry name" value="COX2_TM"/>
    <property type="match status" value="1"/>
</dbReference>
<evidence type="ECO:0000256" key="13">
    <source>
        <dbReference type="ARBA" id="ARBA00022967"/>
    </source>
</evidence>
<keyword evidence="18 21" id="KW-0472">Membrane</keyword>
<evidence type="ECO:0000256" key="3">
    <source>
        <dbReference type="ARBA" id="ARBA00007866"/>
    </source>
</evidence>
<protein>
    <recommendedName>
        <fullName evidence="6">Cytochrome c oxidase subunit 2</fullName>
        <ecNumber evidence="5">7.1.1.9</ecNumber>
    </recommendedName>
    <alternativeName>
        <fullName evidence="19">Cytochrome c oxidase polypeptide II</fullName>
    </alternativeName>
</protein>
<evidence type="ECO:0000256" key="8">
    <source>
        <dbReference type="ARBA" id="ARBA00022660"/>
    </source>
</evidence>
<evidence type="ECO:0000256" key="6">
    <source>
        <dbReference type="ARBA" id="ARBA00015946"/>
    </source>
</evidence>
<dbReference type="GO" id="GO:0042773">
    <property type="term" value="P:ATP synthesis coupled electron transport"/>
    <property type="evidence" value="ECO:0007669"/>
    <property type="project" value="TreeGrafter"/>
</dbReference>
<evidence type="ECO:0000256" key="11">
    <source>
        <dbReference type="ARBA" id="ARBA00022792"/>
    </source>
</evidence>
<comment type="cofactor">
    <cofactor evidence="1">
        <name>Cu cation</name>
        <dbReference type="ChEBI" id="CHEBI:23378"/>
    </cofactor>
</comment>
<keyword evidence="13" id="KW-1278">Translocase</keyword>
<keyword evidence="11" id="KW-0999">Mitochondrion inner membrane</keyword>
<keyword evidence="12" id="KW-0460">Magnesium</keyword>
<feature type="transmembrane region" description="Helical" evidence="21">
    <location>
        <begin position="29"/>
        <end position="51"/>
    </location>
</feature>
<evidence type="ECO:0000313" key="24">
    <source>
        <dbReference type="EMBL" id="CAY39370.1"/>
    </source>
</evidence>
<comment type="subunit">
    <text evidence="4">Component of the cytochrome c oxidase (complex IV, CIV), a multisubunit enzyme composed of a catalytic core of 3 subunits and several supernumerary subunits. The complex exists as a monomer or a dimer and forms supercomplexes (SCs) in the inner mitochondrial membrane with ubiquinol-cytochrome c oxidoreductase (cytochrome b-c1 complex, complex III, CIII).</text>
</comment>
<geneLocation type="mitochondrion" evidence="24"/>
<evidence type="ECO:0000256" key="2">
    <source>
        <dbReference type="ARBA" id="ARBA00004448"/>
    </source>
</evidence>
<evidence type="ECO:0000256" key="9">
    <source>
        <dbReference type="ARBA" id="ARBA00022692"/>
    </source>
</evidence>
<evidence type="ECO:0000259" key="23">
    <source>
        <dbReference type="PROSITE" id="PS50999"/>
    </source>
</evidence>
<reference evidence="24" key="1">
    <citation type="submission" date="2009-04" db="EMBL/GenBank/DDBJ databases">
        <title>Plant-parasitic nematodes: from genomics to functional analysis.</title>
        <authorList>
            <person name="Jacob J."/>
        </authorList>
    </citation>
    <scope>NUCLEOTIDE SEQUENCE</scope>
</reference>
<keyword evidence="9 21" id="KW-0812">Transmembrane</keyword>
<dbReference type="AlphaFoldDB" id="C7TQP5"/>
<dbReference type="InterPro" id="IPR008972">
    <property type="entry name" value="Cupredoxin"/>
</dbReference>
<keyword evidence="8" id="KW-0679">Respiratory chain</keyword>
<dbReference type="GO" id="GO:0004129">
    <property type="term" value="F:cytochrome-c oxidase activity"/>
    <property type="evidence" value="ECO:0007669"/>
    <property type="project" value="UniProtKB-EC"/>
</dbReference>
<comment type="similarity">
    <text evidence="3">Belongs to the cytochrome c oxidase subunit 2 family.</text>
</comment>
<feature type="transmembrane region" description="Helical" evidence="21">
    <location>
        <begin position="149"/>
        <end position="171"/>
    </location>
</feature>
<name>C7TQP5_RADSI</name>
<dbReference type="EMBL" id="FN313571">
    <property type="protein sequence ID" value="CAY39370.1"/>
    <property type="molecule type" value="Genomic_DNA"/>
</dbReference>
<comment type="subcellular location">
    <subcellularLocation>
        <location evidence="2">Mitochondrion inner membrane</location>
        <topology evidence="2">Multi-pass membrane protein</topology>
    </subcellularLocation>
</comment>
<sequence>MFFFFNYNMFSIFNSLVIKLDWFHNFNCILLLCIVYFVLFLFLMFFLLNFNFKLNLSFYNLELLGCFLPMLILLMQMLPSLIFLYNLHYMGYENDLSVKIIGHQWYWTYELGDNLGMEFDSYMKSNDYLILGDYRLLEVDNRLIIPKDMLIRFVMTSTDVIHSWALPMYFIKLDVMSGMMSVFNYSFNIIGLFYGQCSEICGTNHSFMPVVVEVTLFNFFKNYMFL</sequence>
<evidence type="ECO:0000256" key="17">
    <source>
        <dbReference type="ARBA" id="ARBA00023128"/>
    </source>
</evidence>
<evidence type="ECO:0000256" key="20">
    <source>
        <dbReference type="ARBA" id="ARBA00049512"/>
    </source>
</evidence>
<dbReference type="Pfam" id="PF00116">
    <property type="entry name" value="COX2"/>
    <property type="match status" value="1"/>
</dbReference>
<dbReference type="Gene3D" id="1.10.287.90">
    <property type="match status" value="1"/>
</dbReference>
<evidence type="ECO:0000256" key="18">
    <source>
        <dbReference type="ARBA" id="ARBA00023136"/>
    </source>
</evidence>